<comment type="caution">
    <text evidence="3">The sequence shown here is derived from an EMBL/GenBank/DDBJ whole genome shotgun (WGS) entry which is preliminary data.</text>
</comment>
<evidence type="ECO:0000313" key="3">
    <source>
        <dbReference type="EMBL" id="KAF2901277.1"/>
    </source>
</evidence>
<dbReference type="EMBL" id="VTPC01001749">
    <property type="protein sequence ID" value="KAF2901277.1"/>
    <property type="molecule type" value="Genomic_DNA"/>
</dbReference>
<gene>
    <name evidence="3" type="ORF">ILUMI_04914</name>
</gene>
<dbReference type="SUPFAM" id="SSF46689">
    <property type="entry name" value="Homeodomain-like"/>
    <property type="match status" value="1"/>
</dbReference>
<name>A0A8K0DCZ0_IGNLU</name>
<comment type="subcellular location">
    <subcellularLocation>
        <location evidence="1">Nucleus</location>
    </subcellularLocation>
</comment>
<dbReference type="AlphaFoldDB" id="A0A8K0DCZ0"/>
<dbReference type="GO" id="GO:0005634">
    <property type="term" value="C:nucleus"/>
    <property type="evidence" value="ECO:0007669"/>
    <property type="project" value="UniProtKB-SubCell"/>
</dbReference>
<dbReference type="InterPro" id="IPR036388">
    <property type="entry name" value="WH-like_DNA-bd_sf"/>
</dbReference>
<evidence type="ECO:0000313" key="4">
    <source>
        <dbReference type="Proteomes" id="UP000801492"/>
    </source>
</evidence>
<evidence type="ECO:0000256" key="1">
    <source>
        <dbReference type="ARBA" id="ARBA00004123"/>
    </source>
</evidence>
<dbReference type="Proteomes" id="UP000801492">
    <property type="component" value="Unassembled WGS sequence"/>
</dbReference>
<evidence type="ECO:0008006" key="5">
    <source>
        <dbReference type="Google" id="ProtNLM"/>
    </source>
</evidence>
<dbReference type="InterPro" id="IPR009057">
    <property type="entry name" value="Homeodomain-like_sf"/>
</dbReference>
<dbReference type="OrthoDB" id="7603018at2759"/>
<protein>
    <recommendedName>
        <fullName evidence="5">Paired domain-containing protein</fullName>
    </recommendedName>
</protein>
<accession>A0A8K0DCZ0</accession>
<feature type="region of interest" description="Disordered" evidence="2">
    <location>
        <begin position="29"/>
        <end position="85"/>
    </location>
</feature>
<dbReference type="Gene3D" id="1.10.10.10">
    <property type="entry name" value="Winged helix-like DNA-binding domain superfamily/Winged helix DNA-binding domain"/>
    <property type="match status" value="1"/>
</dbReference>
<evidence type="ECO:0000256" key="2">
    <source>
        <dbReference type="SAM" id="MobiDB-lite"/>
    </source>
</evidence>
<dbReference type="Pfam" id="PF13384">
    <property type="entry name" value="HTH_23"/>
    <property type="match status" value="1"/>
</dbReference>
<sequence length="288" mass="34103">MQRFGKLHYLVKLDDDGCSLKRHFAPFLPRNIHPHDNDEQGRGSTVEFQQEPPEVHSEPPPILRRSVRERRPSRKLQDYDNMPRGKSVGVQKRMFIVALHKEGYSVRDIAKKLKVAKSAVHDAIRRYQTDETYKDLERPGPSRVTTETEDNRIRAPEITAELNNTRSKKVLVSTVKRRLQEADLQGRVAVRKLLFRRENRQKDLSGQEDMRIGRKKTGKMFCERMNRSSRRFRSKCPTPQQALWNILQQEWEALQPEVLQKLVKRMQITPFRKRGFFRREENLIYYGK</sequence>
<proteinExistence type="predicted"/>
<organism evidence="3 4">
    <name type="scientific">Ignelater luminosus</name>
    <name type="common">Cucubano</name>
    <name type="synonym">Pyrophorus luminosus</name>
    <dbReference type="NCBI Taxonomy" id="2038154"/>
    <lineage>
        <taxon>Eukaryota</taxon>
        <taxon>Metazoa</taxon>
        <taxon>Ecdysozoa</taxon>
        <taxon>Arthropoda</taxon>
        <taxon>Hexapoda</taxon>
        <taxon>Insecta</taxon>
        <taxon>Pterygota</taxon>
        <taxon>Neoptera</taxon>
        <taxon>Endopterygota</taxon>
        <taxon>Coleoptera</taxon>
        <taxon>Polyphaga</taxon>
        <taxon>Elateriformia</taxon>
        <taxon>Elateroidea</taxon>
        <taxon>Elateridae</taxon>
        <taxon>Agrypninae</taxon>
        <taxon>Pyrophorini</taxon>
        <taxon>Ignelater</taxon>
    </lineage>
</organism>
<keyword evidence="4" id="KW-1185">Reference proteome</keyword>
<reference evidence="3" key="1">
    <citation type="submission" date="2019-08" db="EMBL/GenBank/DDBJ databases">
        <title>The genome of the North American firefly Photinus pyralis.</title>
        <authorList>
            <consortium name="Photinus pyralis genome working group"/>
            <person name="Fallon T.R."/>
            <person name="Sander Lower S.E."/>
            <person name="Weng J.-K."/>
        </authorList>
    </citation>
    <scope>NUCLEOTIDE SEQUENCE</scope>
    <source>
        <strain evidence="3">TRF0915ILg1</strain>
        <tissue evidence="3">Whole body</tissue>
    </source>
</reference>
<feature type="compositionally biased region" description="Basic residues" evidence="2">
    <location>
        <begin position="65"/>
        <end position="74"/>
    </location>
</feature>